<dbReference type="AlphaFoldDB" id="A0A6B4JKR1"/>
<dbReference type="Proteomes" id="UP000486903">
    <property type="component" value="Unassembled WGS sequence"/>
</dbReference>
<reference evidence="1 2" key="1">
    <citation type="submission" date="2019-04" db="EMBL/GenBank/DDBJ databases">
        <title>Genome sequencing of Clostridium botulinum Groups I-IV and Clostridium butyricum.</title>
        <authorList>
            <person name="Brunt J."/>
            <person name="Van Vliet A.H.M."/>
            <person name="Stringer S.C."/>
            <person name="Carter A.T."/>
            <person name="Peck M.W."/>
        </authorList>
    </citation>
    <scope>NUCLEOTIDE SEQUENCE [LARGE SCALE GENOMIC DNA]</scope>
    <source>
        <strain evidence="1 2">BL81</strain>
    </source>
</reference>
<proteinExistence type="predicted"/>
<dbReference type="EMBL" id="SXFB01000002">
    <property type="protein sequence ID" value="NFV25191.1"/>
    <property type="molecule type" value="Genomic_DNA"/>
</dbReference>
<accession>A0A6B4JKR1</accession>
<dbReference type="RefSeq" id="WP_003372552.1">
    <property type="nucleotide sequence ID" value="NZ_JACBBA010000002.1"/>
</dbReference>
<evidence type="ECO:0000313" key="1">
    <source>
        <dbReference type="EMBL" id="NFV25191.1"/>
    </source>
</evidence>
<name>A0A6B4JKR1_CLOBO</name>
<sequence length="123" mass="14735">MGFITECFYDTFLKEDKEELNFILVKIIVMLSCELTFQKRDIKSIMNIFSNKKFDINAFEIDNFKRILKIMLDTDGLQEFEERLNNNNIIQNNINKNSEKNNYSNTLKFFIKKHIKVLHLNTN</sequence>
<protein>
    <submittedName>
        <fullName evidence="1">Uncharacterized protein</fullName>
    </submittedName>
</protein>
<comment type="caution">
    <text evidence="1">The sequence shown here is derived from an EMBL/GenBank/DDBJ whole genome shotgun (WGS) entry which is preliminary data.</text>
</comment>
<gene>
    <name evidence="1" type="ORF">FDG31_03260</name>
</gene>
<evidence type="ECO:0000313" key="2">
    <source>
        <dbReference type="Proteomes" id="UP000486903"/>
    </source>
</evidence>
<organism evidence="1 2">
    <name type="scientific">Clostridium botulinum</name>
    <dbReference type="NCBI Taxonomy" id="1491"/>
    <lineage>
        <taxon>Bacteria</taxon>
        <taxon>Bacillati</taxon>
        <taxon>Bacillota</taxon>
        <taxon>Clostridia</taxon>
        <taxon>Eubacteriales</taxon>
        <taxon>Clostridiaceae</taxon>
        <taxon>Clostridium</taxon>
    </lineage>
</organism>